<sequence length="63" mass="7166">MPRLQEIHQRDDKLFELVCGDAVAGPFPSYLFAEPVAEGTAPEPKLATKFRRYKIVREVLHLA</sequence>
<dbReference type="RefSeq" id="WP_369723874.1">
    <property type="nucleotide sequence ID" value="NZ_CP165734.1"/>
</dbReference>
<proteinExistence type="predicted"/>
<dbReference type="EMBL" id="CP165734">
    <property type="protein sequence ID" value="XDV59236.1"/>
    <property type="molecule type" value="Genomic_DNA"/>
</dbReference>
<dbReference type="AlphaFoldDB" id="A0AB39XP74"/>
<evidence type="ECO:0000313" key="1">
    <source>
        <dbReference type="EMBL" id="XDV59236.1"/>
    </source>
</evidence>
<gene>
    <name evidence="1" type="ORF">AB8Z38_07390</name>
</gene>
<name>A0AB39XP74_9BRAD</name>
<reference evidence="1" key="1">
    <citation type="submission" date="2024-08" db="EMBL/GenBank/DDBJ databases">
        <authorList>
            <person name="Chaddad Z."/>
            <person name="Lamrabet M."/>
            <person name="Bouhnik O."/>
            <person name="Alami S."/>
            <person name="Wipf D."/>
            <person name="Courty P.E."/>
            <person name="Missbah El Idrissi M."/>
        </authorList>
    </citation>
    <scope>NUCLEOTIDE SEQUENCE</scope>
    <source>
        <strain evidence="1">LLZ17</strain>
    </source>
</reference>
<organism evidence="1">
    <name type="scientific">Bradyrhizobium sp. LLZ17</name>
    <dbReference type="NCBI Taxonomy" id="3239388"/>
    <lineage>
        <taxon>Bacteria</taxon>
        <taxon>Pseudomonadati</taxon>
        <taxon>Pseudomonadota</taxon>
        <taxon>Alphaproteobacteria</taxon>
        <taxon>Hyphomicrobiales</taxon>
        <taxon>Nitrobacteraceae</taxon>
        <taxon>Bradyrhizobium</taxon>
    </lineage>
</organism>
<accession>A0AB39XP74</accession>
<protein>
    <submittedName>
        <fullName evidence="1">Uncharacterized protein</fullName>
    </submittedName>
</protein>